<dbReference type="FunFam" id="3.40.720.10:FF:000099">
    <property type="entry name" value="Arylsulphatase A"/>
    <property type="match status" value="1"/>
</dbReference>
<dbReference type="Proteomes" id="UP000011529">
    <property type="component" value="Unassembled WGS sequence"/>
</dbReference>
<keyword evidence="4" id="KW-0106">Calcium</keyword>
<feature type="region of interest" description="Disordered" evidence="5">
    <location>
        <begin position="178"/>
        <end position="200"/>
    </location>
</feature>
<comment type="similarity">
    <text evidence="1">Belongs to the sulfatase family.</text>
</comment>
<dbReference type="PANTHER" id="PTHR42693:SF53">
    <property type="entry name" value="ENDO-4-O-SULFATASE"/>
    <property type="match status" value="1"/>
</dbReference>
<accession>M2AWR5</accession>
<dbReference type="InterPro" id="IPR000917">
    <property type="entry name" value="Sulfatase_N"/>
</dbReference>
<dbReference type="PROSITE" id="PS00523">
    <property type="entry name" value="SULFATASE_1"/>
    <property type="match status" value="1"/>
</dbReference>
<keyword evidence="8" id="KW-1185">Reference proteome</keyword>
<evidence type="ECO:0000256" key="3">
    <source>
        <dbReference type="ARBA" id="ARBA00022801"/>
    </source>
</evidence>
<feature type="domain" description="Sulfatase N-terminal" evidence="6">
    <location>
        <begin position="56"/>
        <end position="363"/>
    </location>
</feature>
<evidence type="ECO:0000259" key="6">
    <source>
        <dbReference type="Pfam" id="PF00884"/>
    </source>
</evidence>
<dbReference type="PANTHER" id="PTHR42693">
    <property type="entry name" value="ARYLSULFATASE FAMILY MEMBER"/>
    <property type="match status" value="1"/>
</dbReference>
<dbReference type="Pfam" id="PF00884">
    <property type="entry name" value="Sulfatase"/>
    <property type="match status" value="1"/>
</dbReference>
<feature type="compositionally biased region" description="Basic and acidic residues" evidence="5">
    <location>
        <begin position="178"/>
        <end position="196"/>
    </location>
</feature>
<evidence type="ECO:0000313" key="7">
    <source>
        <dbReference type="EMBL" id="EMB13978.1"/>
    </source>
</evidence>
<dbReference type="EMBL" id="ANMO01000235">
    <property type="protein sequence ID" value="EMB13978.1"/>
    <property type="molecule type" value="Genomic_DNA"/>
</dbReference>
<evidence type="ECO:0000256" key="2">
    <source>
        <dbReference type="ARBA" id="ARBA00022723"/>
    </source>
</evidence>
<reference evidence="7" key="2">
    <citation type="journal article" date="2013" name="Mar. Genomics">
        <title>Expression of sulfatases in Rhodopirellula baltica and the diversity of sulfatases in the genus Rhodopirellula.</title>
        <authorList>
            <person name="Wegner C.E."/>
            <person name="Richter-Heitmann T."/>
            <person name="Klindworth A."/>
            <person name="Klockow C."/>
            <person name="Richter M."/>
            <person name="Achstetter T."/>
            <person name="Glockner F.O."/>
            <person name="Harder J."/>
        </authorList>
    </citation>
    <scope>NUCLEOTIDE SEQUENCE [LARGE SCALE GENOMIC DNA]</scope>
    <source>
        <strain evidence="7">6C</strain>
    </source>
</reference>
<dbReference type="GO" id="GO:0046872">
    <property type="term" value="F:metal ion binding"/>
    <property type="evidence" value="ECO:0007669"/>
    <property type="project" value="UniProtKB-KW"/>
</dbReference>
<dbReference type="InterPro" id="IPR017850">
    <property type="entry name" value="Alkaline_phosphatase_core_sf"/>
</dbReference>
<protein>
    <submittedName>
        <fullName evidence="7">Arylsulfatase A</fullName>
    </submittedName>
</protein>
<evidence type="ECO:0000313" key="8">
    <source>
        <dbReference type="Proteomes" id="UP000011529"/>
    </source>
</evidence>
<reference evidence="7" key="1">
    <citation type="submission" date="2012-11" db="EMBL/GenBank/DDBJ databases">
        <title>Permanent draft genomes of Rhodopirellula europaea strain SH398 and 6C.</title>
        <authorList>
            <person name="Richter M."/>
            <person name="Richter-Heitmann T."/>
            <person name="Frank C."/>
            <person name="Harder J."/>
            <person name="Glockner F.O."/>
        </authorList>
    </citation>
    <scope>NUCLEOTIDE SEQUENCE</scope>
    <source>
        <strain evidence="7">6C</strain>
    </source>
</reference>
<organism evidence="7 8">
    <name type="scientific">Rhodopirellula europaea 6C</name>
    <dbReference type="NCBI Taxonomy" id="1263867"/>
    <lineage>
        <taxon>Bacteria</taxon>
        <taxon>Pseudomonadati</taxon>
        <taxon>Planctomycetota</taxon>
        <taxon>Planctomycetia</taxon>
        <taxon>Pirellulales</taxon>
        <taxon>Pirellulaceae</taxon>
        <taxon>Rhodopirellula</taxon>
    </lineage>
</organism>
<comment type="caution">
    <text evidence="7">The sequence shown here is derived from an EMBL/GenBank/DDBJ whole genome shotgun (WGS) entry which is preliminary data.</text>
</comment>
<dbReference type="InterPro" id="IPR024607">
    <property type="entry name" value="Sulfatase_CS"/>
</dbReference>
<evidence type="ECO:0000256" key="4">
    <source>
        <dbReference type="ARBA" id="ARBA00022837"/>
    </source>
</evidence>
<proteinExistence type="inferred from homology"/>
<dbReference type="SUPFAM" id="SSF53649">
    <property type="entry name" value="Alkaline phosphatase-like"/>
    <property type="match status" value="1"/>
</dbReference>
<evidence type="ECO:0000256" key="1">
    <source>
        <dbReference type="ARBA" id="ARBA00008779"/>
    </source>
</evidence>
<dbReference type="CDD" id="cd16151">
    <property type="entry name" value="sulfatase_like"/>
    <property type="match status" value="1"/>
</dbReference>
<gene>
    <name evidence="7" type="ORF">RE6C_05232</name>
</gene>
<dbReference type="Gene3D" id="3.40.720.10">
    <property type="entry name" value="Alkaline Phosphatase, subunit A"/>
    <property type="match status" value="1"/>
</dbReference>
<dbReference type="GO" id="GO:0004065">
    <property type="term" value="F:arylsulfatase activity"/>
    <property type="evidence" value="ECO:0007669"/>
    <property type="project" value="TreeGrafter"/>
</dbReference>
<dbReference type="PATRIC" id="fig|1263867.3.peg.5604"/>
<keyword evidence="3" id="KW-0378">Hydrolase</keyword>
<keyword evidence="2" id="KW-0479">Metal-binding</keyword>
<dbReference type="AlphaFoldDB" id="M2AWR5"/>
<sequence>MISNRAEPMSPNTDPRDTQLKQTWRAMLAIWACSLIFAATTTSAQEPGEQRSSDRPNIVLIMADDMGFECIGANGSLDYQTPNIDRIASEGLRFEHCYSQPICTPSRVKLMTGMTNKRNYVKFGMLDRKQTTFAHLLKSAGYRTCIAGKWQLGNELDSPQHFGFEESLLWQHTRGRMDNKKRDTRYPNPRLERNGTEENYDQGEFSSDLFADFLCDFMETNRDQPFLAYYPMTLVHCPFCPTPDSEDWDPNSHGSKTYKGRPEYFGDMVAYVDKIVGRIDQKLGELGIRENTLLIFTGDNGTDKPIVTQTRFGEVVGAKGEMVDAGNHVTCIAKWPGAVPPGRVTSQIIDFSDFLPTMCDVADADVPAKLTIDGQSFLPVLRGNEGQGRESIFMWYERNGRPNKAREFARNQRYKLYGDGSFFDVEMDRNEKSPLQSLTDDQKEIRSKLQAKIDSFADIIPPLAR</sequence>
<dbReference type="InterPro" id="IPR050738">
    <property type="entry name" value="Sulfatase"/>
</dbReference>
<evidence type="ECO:0000256" key="5">
    <source>
        <dbReference type="SAM" id="MobiDB-lite"/>
    </source>
</evidence>
<name>M2AWR5_9BACT</name>